<dbReference type="SUPFAM" id="SSF48317">
    <property type="entry name" value="Acid phosphatase/Vanadium-dependent haloperoxidase"/>
    <property type="match status" value="1"/>
</dbReference>
<sequence>MGTTGTQRAGATIAALLAVAAYGALWVGYHHGWWNWADSPSLRALHDVAIAHPGWLRFWEIVCAVFSPTGFRLVGLVVIVVALVRRNLRAGLFVLLTVELSGVIIEVAKRLADRPRPETALSPVSSTSFPSGHSLGAMVGVLGLLVVVLPMLTRTAQVWLIVLGVLIVAAVGFGRVALNVHYPSDVVAGWALGYAYVVLWMQILRFPAPPQRRTIQPSGSPSAGG</sequence>
<name>A0ABY3U593_9MYCO</name>
<feature type="transmembrane region" description="Helical" evidence="1">
    <location>
        <begin position="132"/>
        <end position="152"/>
    </location>
</feature>
<dbReference type="PANTHER" id="PTHR14969">
    <property type="entry name" value="SPHINGOSINE-1-PHOSPHATE PHOSPHOHYDROLASE"/>
    <property type="match status" value="1"/>
</dbReference>
<feature type="transmembrane region" description="Helical" evidence="1">
    <location>
        <begin position="159"/>
        <end position="180"/>
    </location>
</feature>
<gene>
    <name evidence="3" type="ORF">MIU77_17385</name>
</gene>
<keyword evidence="1" id="KW-1133">Transmembrane helix</keyword>
<dbReference type="Proteomes" id="UP001055200">
    <property type="component" value="Chromosome"/>
</dbReference>
<feature type="transmembrane region" description="Helical" evidence="1">
    <location>
        <begin position="58"/>
        <end position="84"/>
    </location>
</feature>
<evidence type="ECO:0000313" key="4">
    <source>
        <dbReference type="Proteomes" id="UP001055200"/>
    </source>
</evidence>
<evidence type="ECO:0000313" key="3">
    <source>
        <dbReference type="EMBL" id="ULN52584.1"/>
    </source>
</evidence>
<evidence type="ECO:0000256" key="1">
    <source>
        <dbReference type="SAM" id="Phobius"/>
    </source>
</evidence>
<dbReference type="SMART" id="SM00014">
    <property type="entry name" value="acidPPc"/>
    <property type="match status" value="1"/>
</dbReference>
<feature type="transmembrane region" description="Helical" evidence="1">
    <location>
        <begin position="12"/>
        <end position="29"/>
    </location>
</feature>
<feature type="domain" description="Phosphatidic acid phosphatase type 2/haloperoxidase" evidence="2">
    <location>
        <begin position="90"/>
        <end position="201"/>
    </location>
</feature>
<dbReference type="Gene3D" id="1.20.144.10">
    <property type="entry name" value="Phosphatidic acid phosphatase type 2/haloperoxidase"/>
    <property type="match status" value="1"/>
</dbReference>
<keyword evidence="4" id="KW-1185">Reference proteome</keyword>
<protein>
    <submittedName>
        <fullName evidence="3">Phosphatase PAP2 family protein</fullName>
    </submittedName>
</protein>
<dbReference type="InterPro" id="IPR000326">
    <property type="entry name" value="PAP2/HPO"/>
</dbReference>
<feature type="transmembrane region" description="Helical" evidence="1">
    <location>
        <begin position="91"/>
        <end position="112"/>
    </location>
</feature>
<dbReference type="RefSeq" id="WP_240170856.1">
    <property type="nucleotide sequence ID" value="NZ_CP092365.1"/>
</dbReference>
<dbReference type="InterPro" id="IPR036938">
    <property type="entry name" value="PAP2/HPO_sf"/>
</dbReference>
<accession>A0ABY3U593</accession>
<feature type="transmembrane region" description="Helical" evidence="1">
    <location>
        <begin position="186"/>
        <end position="204"/>
    </location>
</feature>
<dbReference type="Pfam" id="PF01569">
    <property type="entry name" value="PAP2"/>
    <property type="match status" value="1"/>
</dbReference>
<dbReference type="EMBL" id="CP092365">
    <property type="protein sequence ID" value="ULN52584.1"/>
    <property type="molecule type" value="Genomic_DNA"/>
</dbReference>
<dbReference type="PANTHER" id="PTHR14969:SF13">
    <property type="entry name" value="AT30094P"/>
    <property type="match status" value="1"/>
</dbReference>
<evidence type="ECO:0000259" key="2">
    <source>
        <dbReference type="SMART" id="SM00014"/>
    </source>
</evidence>
<keyword evidence="1" id="KW-0812">Transmembrane</keyword>
<dbReference type="CDD" id="cd03392">
    <property type="entry name" value="PAP2_like_2"/>
    <property type="match status" value="1"/>
</dbReference>
<proteinExistence type="predicted"/>
<keyword evidence="1" id="KW-0472">Membrane</keyword>
<reference evidence="3" key="1">
    <citation type="submission" date="2022-08" db="EMBL/GenBank/DDBJ databases">
        <title>Complete genome sequence of 14 non-tuberculosis mycobacteria type-strains.</title>
        <authorList>
            <person name="Igarashi Y."/>
            <person name="Osugi A."/>
            <person name="Mitarai S."/>
        </authorList>
    </citation>
    <scope>NUCLEOTIDE SEQUENCE</scope>
    <source>
        <strain evidence="3">DSM 45575</strain>
    </source>
</reference>
<organism evidence="3 4">
    <name type="scientific">Mycolicibacillus parakoreensis</name>
    <dbReference type="NCBI Taxonomy" id="1069221"/>
    <lineage>
        <taxon>Bacteria</taxon>
        <taxon>Bacillati</taxon>
        <taxon>Actinomycetota</taxon>
        <taxon>Actinomycetes</taxon>
        <taxon>Mycobacteriales</taxon>
        <taxon>Mycobacteriaceae</taxon>
        <taxon>Mycolicibacillus</taxon>
    </lineage>
</organism>